<name>D8Q838_SCHCM</name>
<evidence type="ECO:0000256" key="6">
    <source>
        <dbReference type="ARBA" id="ARBA00023136"/>
    </source>
</evidence>
<dbReference type="PROSITE" id="PS00217">
    <property type="entry name" value="SUGAR_TRANSPORT_2"/>
    <property type="match status" value="1"/>
</dbReference>
<dbReference type="VEuPathDB" id="FungiDB:SCHCODRAFT_02628451"/>
<protein>
    <recommendedName>
        <fullName evidence="11">Major facilitator superfamily (MFS) profile domain-containing protein</fullName>
    </recommendedName>
</protein>
<dbReference type="GO" id="GO:0016020">
    <property type="term" value="C:membrane"/>
    <property type="evidence" value="ECO:0007669"/>
    <property type="project" value="UniProtKB-SubCell"/>
</dbReference>
<dbReference type="InParanoid" id="D8Q838"/>
<dbReference type="RefSeq" id="XP_003031443.1">
    <property type="nucleotide sequence ID" value="XM_003031397.1"/>
</dbReference>
<evidence type="ECO:0000256" key="10">
    <source>
        <dbReference type="SAM" id="Phobius"/>
    </source>
</evidence>
<feature type="transmembrane region" description="Helical" evidence="10">
    <location>
        <begin position="283"/>
        <end position="303"/>
    </location>
</feature>
<dbReference type="HOGENOM" id="CLU_001265_30_12_1"/>
<feature type="non-terminal residue" evidence="12">
    <location>
        <position position="524"/>
    </location>
</feature>
<proteinExistence type="inferred from homology"/>
<evidence type="ECO:0000256" key="3">
    <source>
        <dbReference type="ARBA" id="ARBA00022448"/>
    </source>
</evidence>
<evidence type="ECO:0000256" key="9">
    <source>
        <dbReference type="SAM" id="MobiDB-lite"/>
    </source>
</evidence>
<reference evidence="12 13" key="1">
    <citation type="journal article" date="2010" name="Nat. Biotechnol.">
        <title>Genome sequence of the model mushroom Schizophyllum commune.</title>
        <authorList>
            <person name="Ohm R.A."/>
            <person name="de Jong J.F."/>
            <person name="Lugones L.G."/>
            <person name="Aerts A."/>
            <person name="Kothe E."/>
            <person name="Stajich J.E."/>
            <person name="de Vries R.P."/>
            <person name="Record E."/>
            <person name="Levasseur A."/>
            <person name="Baker S.E."/>
            <person name="Bartholomew K.A."/>
            <person name="Coutinho P.M."/>
            <person name="Erdmann S."/>
            <person name="Fowler T.J."/>
            <person name="Gathman A.C."/>
            <person name="Lombard V."/>
            <person name="Henrissat B."/>
            <person name="Knabe N."/>
            <person name="Kuees U."/>
            <person name="Lilly W.W."/>
            <person name="Lindquist E."/>
            <person name="Lucas S."/>
            <person name="Magnuson J.K."/>
            <person name="Piumi F."/>
            <person name="Raudaskoski M."/>
            <person name="Salamov A."/>
            <person name="Schmutz J."/>
            <person name="Schwarze F.W.M.R."/>
            <person name="vanKuyk P.A."/>
            <person name="Horton J.S."/>
            <person name="Grigoriev I.V."/>
            <person name="Woesten H.A.B."/>
        </authorList>
    </citation>
    <scope>NUCLEOTIDE SEQUENCE [LARGE SCALE GENOMIC DNA]</scope>
    <source>
        <strain evidence="13">H4-8 / FGSC 9210</strain>
    </source>
</reference>
<feature type="compositionally biased region" description="Basic and acidic residues" evidence="9">
    <location>
        <begin position="508"/>
        <end position="518"/>
    </location>
</feature>
<dbReference type="SUPFAM" id="SSF103473">
    <property type="entry name" value="MFS general substrate transporter"/>
    <property type="match status" value="1"/>
</dbReference>
<dbReference type="Pfam" id="PF00083">
    <property type="entry name" value="Sugar_tr"/>
    <property type="match status" value="1"/>
</dbReference>
<gene>
    <name evidence="12" type="ORF">SCHCODRAFT_109961</name>
</gene>
<feature type="domain" description="Major facilitator superfamily (MFS) profile" evidence="11">
    <location>
        <begin position="20"/>
        <end position="468"/>
    </location>
</feature>
<feature type="transmembrane region" description="Helical" evidence="10">
    <location>
        <begin position="189"/>
        <end position="206"/>
    </location>
</feature>
<dbReference type="PANTHER" id="PTHR48022">
    <property type="entry name" value="PLASTIDIC GLUCOSE TRANSPORTER 4"/>
    <property type="match status" value="1"/>
</dbReference>
<evidence type="ECO:0000313" key="12">
    <source>
        <dbReference type="EMBL" id="EFI96540.1"/>
    </source>
</evidence>
<dbReference type="PROSITE" id="PS50850">
    <property type="entry name" value="MFS"/>
    <property type="match status" value="1"/>
</dbReference>
<feature type="transmembrane region" description="Helical" evidence="10">
    <location>
        <begin position="348"/>
        <end position="369"/>
    </location>
</feature>
<dbReference type="GO" id="GO:0005351">
    <property type="term" value="F:carbohydrate:proton symporter activity"/>
    <property type="evidence" value="ECO:0007669"/>
    <property type="project" value="TreeGrafter"/>
</dbReference>
<feature type="transmembrane region" description="Helical" evidence="10">
    <location>
        <begin position="155"/>
        <end position="177"/>
    </location>
</feature>
<dbReference type="OrthoDB" id="5399138at2759"/>
<evidence type="ECO:0000313" key="13">
    <source>
        <dbReference type="Proteomes" id="UP000007431"/>
    </source>
</evidence>
<sequence length="524" mass="57033">MTSYATKIRQALHVPRYARCVCFASLAAYVFGFDTGSIGPITLMDDFSKTFGDLSSIVQGLFVSAVLIPAAITSFGAGSIADRISRTHAISLGCAVYGMGSLLCSVAGINMSQHSALAMIFVGRCVSGIGEGIFLSAVTVYGIEVAPRKLRGRVGCIMQLFISTGIMIGYFVCYGSLNIVGSLSWRLPWILQCLTCLVCAVGVRFLPHSPRWLLHVGRREEAVRAMHRLDLSKDEFISLAASEEEEKAQQEAAREKARRGGLKHHIAQFKEAFAPGLRGRTTMALFMLSVQQLAGIDGVLYYAPVLFRQAGLSSSSASFLASGVTGIVNVVFTIFGQIVSDKWGRRPSLIWGGTIMATAMTLIGILYSLPNLSQAGNYAVIALIFVYFIPFVVTWATLMRIWVSEAQPVQTRASVSSLAYTTNWLSNWVIAFTTPMFLDKYPSGPYFLWAACTWMAVAVFAVWLPETKGRNVDLAGQAGGLKVQVGIPGLRRRRAEQEKTSTPTSTPRDADERAGQHEDVEEIV</sequence>
<comment type="similarity">
    <text evidence="2 8">Belongs to the major facilitator superfamily. Sugar transporter (TC 2.A.1.1) family.</text>
</comment>
<dbReference type="InterPro" id="IPR036259">
    <property type="entry name" value="MFS_trans_sf"/>
</dbReference>
<keyword evidence="6 10" id="KW-0472">Membrane</keyword>
<keyword evidence="13" id="KW-1185">Reference proteome</keyword>
<dbReference type="InterPro" id="IPR005829">
    <property type="entry name" value="Sugar_transporter_CS"/>
</dbReference>
<comment type="subcellular location">
    <subcellularLocation>
        <location evidence="1">Membrane</location>
        <topology evidence="1">Multi-pass membrane protein</topology>
    </subcellularLocation>
</comment>
<dbReference type="Gene3D" id="1.20.1250.20">
    <property type="entry name" value="MFS general substrate transporter like domains"/>
    <property type="match status" value="1"/>
</dbReference>
<keyword evidence="4 10" id="KW-0812">Transmembrane</keyword>
<evidence type="ECO:0000256" key="1">
    <source>
        <dbReference type="ARBA" id="ARBA00004141"/>
    </source>
</evidence>
<feature type="transmembrane region" description="Helical" evidence="10">
    <location>
        <begin position="56"/>
        <end position="77"/>
    </location>
</feature>
<dbReference type="FunFam" id="1.20.1250.20:FF:000134">
    <property type="entry name" value="MFS sugar transporter protein"/>
    <property type="match status" value="1"/>
</dbReference>
<evidence type="ECO:0000256" key="4">
    <source>
        <dbReference type="ARBA" id="ARBA00022692"/>
    </source>
</evidence>
<feature type="transmembrane region" description="Helical" evidence="10">
    <location>
        <begin position="89"/>
        <end position="110"/>
    </location>
</feature>
<evidence type="ECO:0000256" key="2">
    <source>
        <dbReference type="ARBA" id="ARBA00010992"/>
    </source>
</evidence>
<dbReference type="PANTHER" id="PTHR48022:SF2">
    <property type="entry name" value="PLASTIDIC GLUCOSE TRANSPORTER 4"/>
    <property type="match status" value="1"/>
</dbReference>
<dbReference type="PRINTS" id="PR00171">
    <property type="entry name" value="SUGRTRNSPORT"/>
</dbReference>
<feature type="region of interest" description="Disordered" evidence="9">
    <location>
        <begin position="489"/>
        <end position="524"/>
    </location>
</feature>
<feature type="transmembrane region" description="Helical" evidence="10">
    <location>
        <begin position="444"/>
        <end position="464"/>
    </location>
</feature>
<dbReference type="InterPro" id="IPR003663">
    <property type="entry name" value="Sugar/inositol_transpt"/>
</dbReference>
<feature type="transmembrane region" description="Helical" evidence="10">
    <location>
        <begin position="315"/>
        <end position="336"/>
    </location>
</feature>
<dbReference type="InterPro" id="IPR005828">
    <property type="entry name" value="MFS_sugar_transport-like"/>
</dbReference>
<dbReference type="Proteomes" id="UP000007431">
    <property type="component" value="Unassembled WGS sequence"/>
</dbReference>
<evidence type="ECO:0000259" key="11">
    <source>
        <dbReference type="PROSITE" id="PS50850"/>
    </source>
</evidence>
<dbReference type="EMBL" id="GL377307">
    <property type="protein sequence ID" value="EFI96540.1"/>
    <property type="molecule type" value="Genomic_DNA"/>
</dbReference>
<feature type="transmembrane region" description="Helical" evidence="10">
    <location>
        <begin position="116"/>
        <end position="143"/>
    </location>
</feature>
<evidence type="ECO:0000256" key="8">
    <source>
        <dbReference type="RuleBase" id="RU003346"/>
    </source>
</evidence>
<dbReference type="NCBIfam" id="TIGR00879">
    <property type="entry name" value="SP"/>
    <property type="match status" value="1"/>
</dbReference>
<dbReference type="InterPro" id="IPR050360">
    <property type="entry name" value="MFS_Sugar_Transporters"/>
</dbReference>
<evidence type="ECO:0000256" key="7">
    <source>
        <dbReference type="ARBA" id="ARBA00049119"/>
    </source>
</evidence>
<dbReference type="InterPro" id="IPR020846">
    <property type="entry name" value="MFS_dom"/>
</dbReference>
<dbReference type="GeneID" id="9592557"/>
<dbReference type="AlphaFoldDB" id="D8Q838"/>
<keyword evidence="5 10" id="KW-1133">Transmembrane helix</keyword>
<keyword evidence="3 8" id="KW-0813">Transport</keyword>
<feature type="transmembrane region" description="Helical" evidence="10">
    <location>
        <begin position="418"/>
        <end position="438"/>
    </location>
</feature>
<feature type="transmembrane region" description="Helical" evidence="10">
    <location>
        <begin position="375"/>
        <end position="398"/>
    </location>
</feature>
<accession>D8Q838</accession>
<organism evidence="13">
    <name type="scientific">Schizophyllum commune (strain H4-8 / FGSC 9210)</name>
    <name type="common">Split gill fungus</name>
    <dbReference type="NCBI Taxonomy" id="578458"/>
    <lineage>
        <taxon>Eukaryota</taxon>
        <taxon>Fungi</taxon>
        <taxon>Dikarya</taxon>
        <taxon>Basidiomycota</taxon>
        <taxon>Agaricomycotina</taxon>
        <taxon>Agaricomycetes</taxon>
        <taxon>Agaricomycetidae</taxon>
        <taxon>Agaricales</taxon>
        <taxon>Schizophyllaceae</taxon>
        <taxon>Schizophyllum</taxon>
    </lineage>
</organism>
<evidence type="ECO:0000256" key="5">
    <source>
        <dbReference type="ARBA" id="ARBA00022989"/>
    </source>
</evidence>
<dbReference type="OMA" id="AQSANWF"/>
<dbReference type="KEGG" id="scm:SCHCO_02628451"/>
<dbReference type="eggNOG" id="KOG0254">
    <property type="taxonomic scope" value="Eukaryota"/>
</dbReference>
<comment type="catalytic activity">
    <reaction evidence="7">
        <text>myo-inositol(out) + H(+)(out) = myo-inositol(in) + H(+)(in)</text>
        <dbReference type="Rhea" id="RHEA:60364"/>
        <dbReference type="ChEBI" id="CHEBI:15378"/>
        <dbReference type="ChEBI" id="CHEBI:17268"/>
    </reaction>
</comment>